<proteinExistence type="predicted"/>
<dbReference type="EMBL" id="JBFQGM010000004">
    <property type="protein sequence ID" value="MFL9461398.1"/>
    <property type="molecule type" value="Genomic_DNA"/>
</dbReference>
<keyword evidence="1" id="KW-1277">Toxin-antitoxin system</keyword>
<sequence length="82" mass="9492">MPHDMLEMVRAKVTSGEYATESEVIRDGLRTLQARDAAMEKWLREEVVKSYDECEADETLGVPAEQVMARIRSRYRKRTTAE</sequence>
<accession>A0ABW8WK71</accession>
<dbReference type="Pfam" id="PF03693">
    <property type="entry name" value="ParD_antitoxin"/>
    <property type="match status" value="1"/>
</dbReference>
<comment type="caution">
    <text evidence="2">The sequence shown here is derived from an EMBL/GenBank/DDBJ whole genome shotgun (WGS) entry which is preliminary data.</text>
</comment>
<gene>
    <name evidence="2" type="ORF">AB0759_12245</name>
</gene>
<keyword evidence="3" id="KW-1185">Reference proteome</keyword>
<evidence type="ECO:0000313" key="2">
    <source>
        <dbReference type="EMBL" id="MFL9461398.1"/>
    </source>
</evidence>
<dbReference type="SUPFAM" id="SSF47598">
    <property type="entry name" value="Ribbon-helix-helix"/>
    <property type="match status" value="1"/>
</dbReference>
<organism evidence="2 3">
    <name type="scientific">Scytonema tolypothrichoides VB-61278_2</name>
    <dbReference type="NCBI Taxonomy" id="3232314"/>
    <lineage>
        <taxon>Bacteria</taxon>
        <taxon>Bacillati</taxon>
        <taxon>Cyanobacteriota</taxon>
        <taxon>Cyanophyceae</taxon>
        <taxon>Nostocales</taxon>
        <taxon>Scytonemataceae</taxon>
        <taxon>Scytonema</taxon>
    </lineage>
</organism>
<dbReference type="Proteomes" id="UP001628874">
    <property type="component" value="Unassembled WGS sequence"/>
</dbReference>
<dbReference type="InterPro" id="IPR038296">
    <property type="entry name" value="ParD_sf"/>
</dbReference>
<evidence type="ECO:0000313" key="3">
    <source>
        <dbReference type="Proteomes" id="UP001628874"/>
    </source>
</evidence>
<reference evidence="2 3" key="1">
    <citation type="submission" date="2024-07" db="EMBL/GenBank/DDBJ databases">
        <authorList>
            <person name="Tripathy S."/>
        </authorList>
    </citation>
    <scope>NUCLEOTIDE SEQUENCE [LARGE SCALE GENOMIC DNA]</scope>
    <source>
        <strain evidence="2 3">VB-61278_2</strain>
    </source>
</reference>
<protein>
    <submittedName>
        <fullName evidence="2">Type II toxin-antitoxin system ParD family antitoxin</fullName>
    </submittedName>
</protein>
<dbReference type="Gene3D" id="6.10.10.120">
    <property type="entry name" value="Antitoxin ParD1-like"/>
    <property type="match status" value="1"/>
</dbReference>
<dbReference type="InterPro" id="IPR010985">
    <property type="entry name" value="Ribbon_hlx_hlx"/>
</dbReference>
<dbReference type="InterPro" id="IPR022789">
    <property type="entry name" value="ParD"/>
</dbReference>
<name>A0ABW8WK71_9CYAN</name>
<evidence type="ECO:0000256" key="1">
    <source>
        <dbReference type="ARBA" id="ARBA00022649"/>
    </source>
</evidence>